<accession>A0A0K2TG54</accession>
<protein>
    <submittedName>
        <fullName evidence="1">Uncharacterized protein</fullName>
    </submittedName>
</protein>
<organism evidence="1">
    <name type="scientific">Lepeophtheirus salmonis</name>
    <name type="common">Salmon louse</name>
    <name type="synonym">Caligus salmonis</name>
    <dbReference type="NCBI Taxonomy" id="72036"/>
    <lineage>
        <taxon>Eukaryota</taxon>
        <taxon>Metazoa</taxon>
        <taxon>Ecdysozoa</taxon>
        <taxon>Arthropoda</taxon>
        <taxon>Crustacea</taxon>
        <taxon>Multicrustacea</taxon>
        <taxon>Hexanauplia</taxon>
        <taxon>Copepoda</taxon>
        <taxon>Siphonostomatoida</taxon>
        <taxon>Caligidae</taxon>
        <taxon>Lepeophtheirus</taxon>
    </lineage>
</organism>
<reference evidence="1" key="1">
    <citation type="submission" date="2014-05" db="EMBL/GenBank/DDBJ databases">
        <authorList>
            <person name="Chronopoulou M."/>
        </authorList>
    </citation>
    <scope>NUCLEOTIDE SEQUENCE</scope>
    <source>
        <tissue evidence="1">Whole organism</tissue>
    </source>
</reference>
<dbReference type="AlphaFoldDB" id="A0A0K2TG54"/>
<sequence length="47" mass="5486">MFKSVLDKYNDVIAMVPQSRIDSKVIKKWFFKVLKLVTDAMLRLVAV</sequence>
<proteinExistence type="predicted"/>
<dbReference type="EMBL" id="HACA01007652">
    <property type="protein sequence ID" value="CDW25013.1"/>
    <property type="molecule type" value="Transcribed_RNA"/>
</dbReference>
<name>A0A0K2TG54_LEPSM</name>
<evidence type="ECO:0000313" key="1">
    <source>
        <dbReference type="EMBL" id="CDW25013.1"/>
    </source>
</evidence>